<dbReference type="GO" id="GO:0015679">
    <property type="term" value="P:plasma membrane copper ion transport"/>
    <property type="evidence" value="ECO:0007669"/>
    <property type="project" value="TreeGrafter"/>
</dbReference>
<dbReference type="InterPro" id="IPR058649">
    <property type="entry name" value="CzcB_C"/>
</dbReference>
<evidence type="ECO:0000259" key="7">
    <source>
        <dbReference type="Pfam" id="PF25954"/>
    </source>
</evidence>
<sequence length="418" mass="43451">MKIKSFKLAALALLCIAAGGASGYWLAKSQAPAAQQAPAKTATAAEPKALYWYDPMAPAQHFDKPGKSPFMDMQLVPKYADAADSTTADSGVKIDGGMVQNLAIRLAPVVQGPITSSIRAVANVVLNDREVAIVQARSNGFVQRSYPLAAGDVVAAGAPLVDLLMPDWAGAQAEYLALLHGGDSTLRAAARQRLVLLGMPASLINQVTRSGKAQPVYTLTAPIGGVIQSLDIRQGMTVANGSTLLQLNGISSVWLQVAVPEAQASQVQNGQTAQISFPAYPGKTFSGKVSAILPVAEAASRTLNVRIEVANPQQLIRPGMFAQVSLQSSSAADSLSVPSEAIIRTGLRNVVIVSEANHHFAPVEVQLGAESAGRTQVLSGLQAGQQVVASGQFLIDSEASLQGVLDKMDTAQSGGTQP</sequence>
<dbReference type="InterPro" id="IPR058791">
    <property type="entry name" value="3HB_CusB"/>
</dbReference>
<dbReference type="GO" id="GO:0022857">
    <property type="term" value="F:transmembrane transporter activity"/>
    <property type="evidence" value="ECO:0007669"/>
    <property type="project" value="InterPro"/>
</dbReference>
<dbReference type="NCBIfam" id="TIGR01730">
    <property type="entry name" value="RND_mfp"/>
    <property type="match status" value="1"/>
</dbReference>
<keyword evidence="2" id="KW-0813">Transport</keyword>
<evidence type="ECO:0000259" key="5">
    <source>
        <dbReference type="Pfam" id="PF25869"/>
    </source>
</evidence>
<dbReference type="SUPFAM" id="SSF111369">
    <property type="entry name" value="HlyD-like secretion proteins"/>
    <property type="match status" value="1"/>
</dbReference>
<name>A0A377NFF2_9GAMM</name>
<dbReference type="Pfam" id="PF25954">
    <property type="entry name" value="Beta-barrel_RND_2"/>
    <property type="match status" value="1"/>
</dbReference>
<feature type="chain" id="PRO_5017086893" evidence="3">
    <location>
        <begin position="24"/>
        <end position="418"/>
    </location>
</feature>
<evidence type="ECO:0000256" key="1">
    <source>
        <dbReference type="ARBA" id="ARBA00009477"/>
    </source>
</evidence>
<evidence type="ECO:0000259" key="6">
    <source>
        <dbReference type="Pfam" id="PF25919"/>
    </source>
</evidence>
<dbReference type="Pfam" id="PF19335">
    <property type="entry name" value="HMBD"/>
    <property type="match status" value="1"/>
</dbReference>
<dbReference type="Pfam" id="PF25919">
    <property type="entry name" value="BSH_CusB"/>
    <property type="match status" value="1"/>
</dbReference>
<reference evidence="9 10" key="1">
    <citation type="submission" date="2018-06" db="EMBL/GenBank/DDBJ databases">
        <authorList>
            <consortium name="Pathogen Informatics"/>
            <person name="Doyle S."/>
        </authorList>
    </citation>
    <scope>NUCLEOTIDE SEQUENCE [LARGE SCALE GENOMIC DNA]</scope>
    <source>
        <strain evidence="9 10">NCTC12157</strain>
    </source>
</reference>
<proteinExistence type="inferred from homology"/>
<gene>
    <name evidence="9" type="primary">cusB</name>
    <name evidence="9" type="ORF">NCTC12157_03260</name>
</gene>
<dbReference type="EMBL" id="UGGO01000001">
    <property type="protein sequence ID" value="STQ45524.1"/>
    <property type="molecule type" value="Genomic_DNA"/>
</dbReference>
<evidence type="ECO:0000313" key="9">
    <source>
        <dbReference type="EMBL" id="STQ45524.1"/>
    </source>
</evidence>
<feature type="domain" description="CusB-like three alpha-helical bundle" evidence="5">
    <location>
        <begin position="167"/>
        <end position="215"/>
    </location>
</feature>
<evidence type="ECO:0000259" key="4">
    <source>
        <dbReference type="Pfam" id="PF19335"/>
    </source>
</evidence>
<feature type="domain" description="Heavy metal binding" evidence="4">
    <location>
        <begin position="51"/>
        <end position="78"/>
    </location>
</feature>
<dbReference type="PANTHER" id="PTHR30097:SF15">
    <property type="entry name" value="CATION EFFLUX SYSTEM PROTEIN CUSB"/>
    <property type="match status" value="1"/>
</dbReference>
<evidence type="ECO:0000256" key="2">
    <source>
        <dbReference type="ARBA" id="ARBA00022448"/>
    </source>
</evidence>
<dbReference type="Pfam" id="PF25869">
    <property type="entry name" value="3HB_CusB"/>
    <property type="match status" value="1"/>
</dbReference>
<accession>A0A377NFF2</accession>
<organism evidence="9 10">
    <name type="scientific">Ewingella americana</name>
    <dbReference type="NCBI Taxonomy" id="41202"/>
    <lineage>
        <taxon>Bacteria</taxon>
        <taxon>Pseudomonadati</taxon>
        <taxon>Pseudomonadota</taxon>
        <taxon>Gammaproteobacteria</taxon>
        <taxon>Enterobacterales</taxon>
        <taxon>Yersiniaceae</taxon>
        <taxon>Ewingella</taxon>
    </lineage>
</organism>
<dbReference type="FunFam" id="2.40.30.170:FF:000010">
    <property type="entry name" value="Efflux RND transporter periplasmic adaptor subunit"/>
    <property type="match status" value="1"/>
</dbReference>
<dbReference type="AlphaFoldDB" id="A0A377NFF2"/>
<evidence type="ECO:0000259" key="8">
    <source>
        <dbReference type="Pfam" id="PF25975"/>
    </source>
</evidence>
<comment type="similarity">
    <text evidence="1">Belongs to the membrane fusion protein (MFP) (TC 8.A.1) family.</text>
</comment>
<dbReference type="InterPro" id="IPR006143">
    <property type="entry name" value="RND_pump_MFP"/>
</dbReference>
<dbReference type="GO" id="GO:0060003">
    <property type="term" value="P:copper ion export"/>
    <property type="evidence" value="ECO:0007669"/>
    <property type="project" value="TreeGrafter"/>
</dbReference>
<dbReference type="GO" id="GO:0016020">
    <property type="term" value="C:membrane"/>
    <property type="evidence" value="ECO:0007669"/>
    <property type="project" value="InterPro"/>
</dbReference>
<feature type="domain" description="CzcB-like C-terminal circularly permuted SH3-like" evidence="8">
    <location>
        <begin position="336"/>
        <end position="395"/>
    </location>
</feature>
<dbReference type="Gene3D" id="2.40.420.20">
    <property type="match status" value="1"/>
</dbReference>
<dbReference type="InterPro" id="IPR058792">
    <property type="entry name" value="Beta-barrel_RND_2"/>
</dbReference>
<protein>
    <submittedName>
        <fullName evidence="9">Cation efflux system protein CusB</fullName>
    </submittedName>
</protein>
<dbReference type="Gene3D" id="6.10.140.730">
    <property type="match status" value="1"/>
</dbReference>
<dbReference type="PANTHER" id="PTHR30097">
    <property type="entry name" value="CATION EFFLUX SYSTEM PROTEIN CUSB"/>
    <property type="match status" value="1"/>
</dbReference>
<dbReference type="GO" id="GO:0046914">
    <property type="term" value="F:transition metal ion binding"/>
    <property type="evidence" value="ECO:0007669"/>
    <property type="project" value="TreeGrafter"/>
</dbReference>
<evidence type="ECO:0000256" key="3">
    <source>
        <dbReference type="SAM" id="SignalP"/>
    </source>
</evidence>
<dbReference type="InterPro" id="IPR058790">
    <property type="entry name" value="BSH_CusB"/>
</dbReference>
<dbReference type="InterPro" id="IPR051909">
    <property type="entry name" value="MFP_Cation_Efflux"/>
</dbReference>
<dbReference type="InterPro" id="IPR045800">
    <property type="entry name" value="HMBD"/>
</dbReference>
<dbReference type="GO" id="GO:0030288">
    <property type="term" value="C:outer membrane-bounded periplasmic space"/>
    <property type="evidence" value="ECO:0007669"/>
    <property type="project" value="TreeGrafter"/>
</dbReference>
<dbReference type="Pfam" id="PF25975">
    <property type="entry name" value="CzcB_C"/>
    <property type="match status" value="1"/>
</dbReference>
<dbReference type="Gene3D" id="2.40.50.100">
    <property type="match status" value="1"/>
</dbReference>
<feature type="signal peptide" evidence="3">
    <location>
        <begin position="1"/>
        <end position="23"/>
    </location>
</feature>
<dbReference type="Proteomes" id="UP000254304">
    <property type="component" value="Unassembled WGS sequence"/>
</dbReference>
<feature type="domain" description="CusB-like barrel-sandwich hybrid" evidence="6">
    <location>
        <begin position="131"/>
        <end position="248"/>
    </location>
</feature>
<feature type="domain" description="CusB-like beta-barrel" evidence="7">
    <location>
        <begin position="252"/>
        <end position="329"/>
    </location>
</feature>
<keyword evidence="3" id="KW-0732">Signal</keyword>
<evidence type="ECO:0000313" key="10">
    <source>
        <dbReference type="Proteomes" id="UP000254304"/>
    </source>
</evidence>
<dbReference type="Gene3D" id="2.40.30.170">
    <property type="match status" value="1"/>
</dbReference>